<dbReference type="AlphaFoldDB" id="A0A4C1T331"/>
<keyword evidence="2" id="KW-1185">Reference proteome</keyword>
<evidence type="ECO:0000313" key="1">
    <source>
        <dbReference type="EMBL" id="GBP07858.1"/>
    </source>
</evidence>
<accession>A0A4C1T331</accession>
<gene>
    <name evidence="1" type="ORF">EVAR_78036_1</name>
</gene>
<dbReference type="EMBL" id="BGZK01000028">
    <property type="protein sequence ID" value="GBP07858.1"/>
    <property type="molecule type" value="Genomic_DNA"/>
</dbReference>
<organism evidence="1 2">
    <name type="scientific">Eumeta variegata</name>
    <name type="common">Bagworm moth</name>
    <name type="synonym">Eumeta japonica</name>
    <dbReference type="NCBI Taxonomy" id="151549"/>
    <lineage>
        <taxon>Eukaryota</taxon>
        <taxon>Metazoa</taxon>
        <taxon>Ecdysozoa</taxon>
        <taxon>Arthropoda</taxon>
        <taxon>Hexapoda</taxon>
        <taxon>Insecta</taxon>
        <taxon>Pterygota</taxon>
        <taxon>Neoptera</taxon>
        <taxon>Endopterygota</taxon>
        <taxon>Lepidoptera</taxon>
        <taxon>Glossata</taxon>
        <taxon>Ditrysia</taxon>
        <taxon>Tineoidea</taxon>
        <taxon>Psychidae</taxon>
        <taxon>Oiketicinae</taxon>
        <taxon>Eumeta</taxon>
    </lineage>
</organism>
<reference evidence="1 2" key="1">
    <citation type="journal article" date="2019" name="Commun. Biol.">
        <title>The bagworm genome reveals a unique fibroin gene that provides high tensile strength.</title>
        <authorList>
            <person name="Kono N."/>
            <person name="Nakamura H."/>
            <person name="Ohtoshi R."/>
            <person name="Tomita M."/>
            <person name="Numata K."/>
            <person name="Arakawa K."/>
        </authorList>
    </citation>
    <scope>NUCLEOTIDE SEQUENCE [LARGE SCALE GENOMIC DNA]</scope>
</reference>
<proteinExistence type="predicted"/>
<comment type="caution">
    <text evidence="1">The sequence shown here is derived from an EMBL/GenBank/DDBJ whole genome shotgun (WGS) entry which is preliminary data.</text>
</comment>
<dbReference type="Proteomes" id="UP000299102">
    <property type="component" value="Unassembled WGS sequence"/>
</dbReference>
<sequence length="108" mass="12135">MQLTSRPVLHHHHTGLTEILWILEILEKLIVDLLASTEVESALQLLLAAAALCTAASRAHSLPARRAPGAGDRDGVYIAPRLFAKYFCLNKSQLFYHDPLQIMDSFRW</sequence>
<protein>
    <submittedName>
        <fullName evidence="1">Uncharacterized protein</fullName>
    </submittedName>
</protein>
<evidence type="ECO:0000313" key="2">
    <source>
        <dbReference type="Proteomes" id="UP000299102"/>
    </source>
</evidence>
<name>A0A4C1T331_EUMVA</name>